<reference evidence="7 8" key="1">
    <citation type="submission" date="2016-05" db="EMBL/GenBank/DDBJ databases">
        <title>Paenibacillus oryzae. sp. nov., isolated from the rice root.</title>
        <authorList>
            <person name="Zhang J."/>
            <person name="Zhang X."/>
        </authorList>
    </citation>
    <scope>NUCLEOTIDE SEQUENCE [LARGE SCALE GENOMIC DNA]</scope>
    <source>
        <strain evidence="7 8">1DrF-4</strain>
    </source>
</reference>
<comment type="similarity">
    <text evidence="2">Belongs to the mandelate racemase/muconate lactonizing enzyme family.</text>
</comment>
<dbReference type="InterPro" id="IPR036849">
    <property type="entry name" value="Enolase-like_C_sf"/>
</dbReference>
<dbReference type="Pfam" id="PF02746">
    <property type="entry name" value="MR_MLE_N"/>
    <property type="match status" value="1"/>
</dbReference>
<evidence type="ECO:0000313" key="7">
    <source>
        <dbReference type="EMBL" id="OBR64357.1"/>
    </source>
</evidence>
<dbReference type="GO" id="GO:0000287">
    <property type="term" value="F:magnesium ion binding"/>
    <property type="evidence" value="ECO:0007669"/>
    <property type="project" value="UniProtKB-ARBA"/>
</dbReference>
<comment type="caution">
    <text evidence="7">The sequence shown here is derived from an EMBL/GenBank/DDBJ whole genome shotgun (WGS) entry which is preliminary data.</text>
</comment>
<dbReference type="PANTHER" id="PTHR48073">
    <property type="entry name" value="O-SUCCINYLBENZOATE SYNTHASE-RELATED"/>
    <property type="match status" value="1"/>
</dbReference>
<dbReference type="FunFam" id="3.30.390.10:FF:000009">
    <property type="entry name" value="Hydrophobic dipeptide epimerase"/>
    <property type="match status" value="1"/>
</dbReference>
<dbReference type="Pfam" id="PF13378">
    <property type="entry name" value="MR_MLE_C"/>
    <property type="match status" value="1"/>
</dbReference>
<dbReference type="AlphaFoldDB" id="A0A1A5YFK5"/>
<dbReference type="OrthoDB" id="9774531at2"/>
<keyword evidence="5" id="KW-0413">Isomerase</keyword>
<evidence type="ECO:0000256" key="2">
    <source>
        <dbReference type="ARBA" id="ARBA00008031"/>
    </source>
</evidence>
<dbReference type="SUPFAM" id="SSF54826">
    <property type="entry name" value="Enolase N-terminal domain-like"/>
    <property type="match status" value="1"/>
</dbReference>
<dbReference type="SFLD" id="SFLDS00001">
    <property type="entry name" value="Enolase"/>
    <property type="match status" value="1"/>
</dbReference>
<name>A0A1A5YFK5_9BACL</name>
<feature type="domain" description="Mandelate racemase/muconate lactonizing enzyme C-terminal" evidence="6">
    <location>
        <begin position="144"/>
        <end position="245"/>
    </location>
</feature>
<evidence type="ECO:0000259" key="6">
    <source>
        <dbReference type="SMART" id="SM00922"/>
    </source>
</evidence>
<dbReference type="SUPFAM" id="SSF51604">
    <property type="entry name" value="Enolase C-terminal domain-like"/>
    <property type="match status" value="1"/>
</dbReference>
<evidence type="ECO:0000256" key="4">
    <source>
        <dbReference type="ARBA" id="ARBA00022842"/>
    </source>
</evidence>
<dbReference type="Proteomes" id="UP000092024">
    <property type="component" value="Unassembled WGS sequence"/>
</dbReference>
<dbReference type="GO" id="GO:0016854">
    <property type="term" value="F:racemase and epimerase activity"/>
    <property type="evidence" value="ECO:0007669"/>
    <property type="project" value="UniProtKB-ARBA"/>
</dbReference>
<accession>A0A1A5YFK5</accession>
<proteinExistence type="inferred from homology"/>
<comment type="cofactor">
    <cofactor evidence="1">
        <name>Mg(2+)</name>
        <dbReference type="ChEBI" id="CHEBI:18420"/>
    </cofactor>
</comment>
<dbReference type="InterPro" id="IPR013341">
    <property type="entry name" value="Mandelate_racemase_N_dom"/>
</dbReference>
<keyword evidence="3" id="KW-0479">Metal-binding</keyword>
<evidence type="ECO:0000256" key="5">
    <source>
        <dbReference type="ARBA" id="ARBA00023235"/>
    </source>
</evidence>
<dbReference type="InterPro" id="IPR029017">
    <property type="entry name" value="Enolase-like_N"/>
</dbReference>
<dbReference type="Gene3D" id="3.20.20.120">
    <property type="entry name" value="Enolase-like C-terminal domain"/>
    <property type="match status" value="1"/>
</dbReference>
<keyword evidence="4" id="KW-0460">Magnesium</keyword>
<dbReference type="EMBL" id="LYPA01000065">
    <property type="protein sequence ID" value="OBR64357.1"/>
    <property type="molecule type" value="Genomic_DNA"/>
</dbReference>
<organism evidence="7 8">
    <name type="scientific">Paenibacillus oryzae</name>
    <dbReference type="NCBI Taxonomy" id="1844972"/>
    <lineage>
        <taxon>Bacteria</taxon>
        <taxon>Bacillati</taxon>
        <taxon>Bacillota</taxon>
        <taxon>Bacilli</taxon>
        <taxon>Bacillales</taxon>
        <taxon>Paenibacillaceae</taxon>
        <taxon>Paenibacillus</taxon>
    </lineage>
</organism>
<dbReference type="STRING" id="1844972.A7K91_12685"/>
<evidence type="ECO:0000256" key="1">
    <source>
        <dbReference type="ARBA" id="ARBA00001946"/>
    </source>
</evidence>
<dbReference type="GO" id="GO:0006518">
    <property type="term" value="P:peptide metabolic process"/>
    <property type="evidence" value="ECO:0007669"/>
    <property type="project" value="UniProtKB-ARBA"/>
</dbReference>
<keyword evidence="8" id="KW-1185">Reference proteome</keyword>
<dbReference type="InterPro" id="IPR029065">
    <property type="entry name" value="Enolase_C-like"/>
</dbReference>
<dbReference type="RefSeq" id="WP_068684941.1">
    <property type="nucleotide sequence ID" value="NZ_LYPA01000065.1"/>
</dbReference>
<evidence type="ECO:0000256" key="3">
    <source>
        <dbReference type="ARBA" id="ARBA00022723"/>
    </source>
</evidence>
<dbReference type="InterPro" id="IPR013342">
    <property type="entry name" value="Mandelate_racemase_C"/>
</dbReference>
<gene>
    <name evidence="7" type="ORF">A7K91_12685</name>
</gene>
<dbReference type="Gene3D" id="3.30.390.10">
    <property type="entry name" value="Enolase-like, N-terminal domain"/>
    <property type="match status" value="1"/>
</dbReference>
<dbReference type="PANTHER" id="PTHR48073:SF2">
    <property type="entry name" value="O-SUCCINYLBENZOATE SYNTHASE"/>
    <property type="match status" value="1"/>
</dbReference>
<sequence length="378" mass="40226">MKISTVDIFRFDLPLNPPFTHASSGTITHLKEVYVKISTECGATGWSEVRGNCEYVTGDTPERVAAVLEHRIAPYLLGKNPMQRNALVKGIEGLIEGNSAAKAAIDIALLDLAGKHLGVPAAMLLGGIVQSSFASDATIAFGSVDQAINEARRYLDAGFRIIKVRVGRDRPGDLARVAAARATIEEYGLQNEVLFCVDANQGWSVKEAALRIKQYEPLGVEWIEQPVPAADIAGLKLLKHASAIPIVADESCKSVSDVAAIAAERAADILHLKIVKAGSLAALQQMMGIADAFNLPVMLGQMDEGRLATAALLHAAAASHAKYFEVWGFQRVRAEDDPASDLKVEGGKVYLPEGPGLGVEVDESRLVKIASVSNNGVA</sequence>
<protein>
    <recommendedName>
        <fullName evidence="6">Mandelate racemase/muconate lactonizing enzyme C-terminal domain-containing protein</fullName>
    </recommendedName>
</protein>
<evidence type="ECO:0000313" key="8">
    <source>
        <dbReference type="Proteomes" id="UP000092024"/>
    </source>
</evidence>
<dbReference type="SMART" id="SM00922">
    <property type="entry name" value="MR_MLE"/>
    <property type="match status" value="1"/>
</dbReference>